<evidence type="ECO:0000256" key="9">
    <source>
        <dbReference type="ARBA" id="ARBA00023136"/>
    </source>
</evidence>
<feature type="transmembrane region" description="Helical" evidence="11">
    <location>
        <begin position="331"/>
        <end position="355"/>
    </location>
</feature>
<evidence type="ECO:0000256" key="5">
    <source>
        <dbReference type="ARBA" id="ARBA00022692"/>
    </source>
</evidence>
<dbReference type="InterPro" id="IPR036734">
    <property type="entry name" value="Neur_chan_lig-bd_sf"/>
</dbReference>
<dbReference type="InterPro" id="IPR006201">
    <property type="entry name" value="Neur_channel"/>
</dbReference>
<dbReference type="Pfam" id="PF02932">
    <property type="entry name" value="Neur_chan_memb"/>
    <property type="match status" value="2"/>
</dbReference>
<dbReference type="EMBL" id="CALNXI010000366">
    <property type="protein sequence ID" value="CAH3025689.1"/>
    <property type="molecule type" value="Genomic_DNA"/>
</dbReference>
<comment type="caution">
    <text evidence="11">Lacks conserved residue(s) required for the propagation of feature annotation.</text>
</comment>
<dbReference type="InterPro" id="IPR006202">
    <property type="entry name" value="Neur_chan_lig-bd"/>
</dbReference>
<keyword evidence="6" id="KW-0732">Signal</keyword>
<evidence type="ECO:0000256" key="6">
    <source>
        <dbReference type="ARBA" id="ARBA00022729"/>
    </source>
</evidence>
<dbReference type="PROSITE" id="PS00236">
    <property type="entry name" value="NEUROTR_ION_CHANNEL"/>
    <property type="match status" value="2"/>
</dbReference>
<keyword evidence="8 11" id="KW-0406">Ion transport</keyword>
<keyword evidence="15" id="KW-1185">Reference proteome</keyword>
<dbReference type="SUPFAM" id="SSF63712">
    <property type="entry name" value="Nicotinic receptor ligand binding domain-like"/>
    <property type="match status" value="2"/>
</dbReference>
<evidence type="ECO:0000259" key="13">
    <source>
        <dbReference type="Pfam" id="PF02932"/>
    </source>
</evidence>
<dbReference type="InterPro" id="IPR018000">
    <property type="entry name" value="Neurotransmitter_ion_chnl_CS"/>
</dbReference>
<sequence>SSSENPRRNTTLEILFSNYDKDVRPNQGVGPLTVELDLYVESFANIAEANMEYTVFGYIRYYWTDKRFASKFNETFRLKGSTIECAWIPDTYVTNMRESNLMAENSDVGSLFEIHPNGTIFYSRSYKIVAACDMRLEHFPMDTQKCSLNLSSYSYKKDDVIYKWKNSTGEVEKKSIAQFDMNEVELNSITELYVSGYSVVRTTVCRSGGCGFKPRPNQQPGVNLIKRLPLLISDSKTIATLVNYTCKSFTKLTPSCLPSLLHPSFISQIEDDVKEPTLCGLPFKHHAAFISWAMGGLHLKGLLYFTKCQVFLKSIGTYSVLTISFNFKRRLGYYIIQVFFPGILVVVMSWTVFWLDPRDMSDRVGLGITTVLAIMFLLGSVSMSQPRVSYLKAIDWYLLGSFLFVFLVLVECILVYILRPRNRDSKNSAQGKDRDLEMSTINNLQLFQTKLLSRLSHKFCRLLPSSVLFTINYDFQDASRVENIALKKRESTNSSNGEPSQIDAEDEMIEESPTHAQKGFRRCPPCTYGKIVDYICRFLFPFCFTLFNVFYCEVWRKVISNKIIVTLVTQVLPSSSLFRPSTSSSNGEPSQIDAEDEMIEESPTHARKAAYCKDLSRLVSLHEELERQAFNLTNPVPEAFECPASDWPKNISDMYDIWKSVIILGGLFCAVISSQEPDEYEDSDVVKKLFSSYDRNLRPKFNSGPLNVMVDLYVESFGNIKEADMEYTVFGYFRQSWVDKRLAGKLNQTLVLRNTAIDHAWTPDTYCVNTRQSNLKTSASDSESAMRVDINGSVFFTQRIHIIASCEMNLQDFPLDHQECVLKFISYAYNTSDIVYWWAKDNVEIEKKTVAQFQNEEVHLSKTVEQYITGNFTMLSVSFTFHRSIGYYVMQVYAPDVLVVAISWTLFWVDKNDMNTRMAVGVTTILTIVFLLGSANTSLPRVSYAKAIDWYLMVSFAFIFAALVECMFVFHFRIDGGKRENKKSTRFSGRLIALMKTGLRRGSYRIDEEEIIEAPSNFKRQKSSICDHNGNHIKHGQGKICKQAEEISLSDRIDITSRYLFPSAFLLFNIFYWFAYVYDIRVLPESARDM</sequence>
<name>A0ABN8M7Y9_9CNID</name>
<dbReference type="Pfam" id="PF02931">
    <property type="entry name" value="Neur_chan_LBD"/>
    <property type="match status" value="2"/>
</dbReference>
<organism evidence="14 15">
    <name type="scientific">Porites evermanni</name>
    <dbReference type="NCBI Taxonomy" id="104178"/>
    <lineage>
        <taxon>Eukaryota</taxon>
        <taxon>Metazoa</taxon>
        <taxon>Cnidaria</taxon>
        <taxon>Anthozoa</taxon>
        <taxon>Hexacorallia</taxon>
        <taxon>Scleractinia</taxon>
        <taxon>Fungiina</taxon>
        <taxon>Poritidae</taxon>
        <taxon>Porites</taxon>
    </lineage>
</organism>
<dbReference type="InterPro" id="IPR038050">
    <property type="entry name" value="Neuro_actylchol_rec"/>
</dbReference>
<reference evidence="14 15" key="1">
    <citation type="submission" date="2022-05" db="EMBL/GenBank/DDBJ databases">
        <authorList>
            <consortium name="Genoscope - CEA"/>
            <person name="William W."/>
        </authorList>
    </citation>
    <scope>NUCLEOTIDE SEQUENCE [LARGE SCALE GENOMIC DNA]</scope>
</reference>
<evidence type="ECO:0000256" key="3">
    <source>
        <dbReference type="ARBA" id="ARBA00022448"/>
    </source>
</evidence>
<dbReference type="Proteomes" id="UP001159427">
    <property type="component" value="Unassembled WGS sequence"/>
</dbReference>
<feature type="transmembrane region" description="Helical" evidence="11">
    <location>
        <begin position="396"/>
        <end position="418"/>
    </location>
</feature>
<feature type="domain" description="Neurotransmitter-gated ion-channel ligand-binding" evidence="12">
    <location>
        <begin position="684"/>
        <end position="883"/>
    </location>
</feature>
<dbReference type="PRINTS" id="PR00252">
    <property type="entry name" value="NRIONCHANNEL"/>
</dbReference>
<feature type="domain" description="Neurotransmitter-gated ion-channel ligand-binding" evidence="12">
    <location>
        <begin position="11"/>
        <end position="187"/>
    </location>
</feature>
<gene>
    <name evidence="14" type="ORF">PEVE_00026875</name>
</gene>
<comment type="similarity">
    <text evidence="11">Belongs to the ligand-gated ion channel (TC 1.A.9) family.</text>
</comment>
<protein>
    <submittedName>
        <fullName evidence="14">Uncharacterized protein</fullName>
    </submittedName>
</protein>
<feature type="transmembrane region" description="Helical" evidence="11">
    <location>
        <begin position="1059"/>
        <end position="1078"/>
    </location>
</feature>
<evidence type="ECO:0000256" key="7">
    <source>
        <dbReference type="ARBA" id="ARBA00022989"/>
    </source>
</evidence>
<dbReference type="CDD" id="cd19049">
    <property type="entry name" value="LGIC_TM_anion"/>
    <property type="match status" value="2"/>
</dbReference>
<dbReference type="InterPro" id="IPR006029">
    <property type="entry name" value="Neurotrans-gated_channel_TM"/>
</dbReference>
<feature type="transmembrane region" description="Helical" evidence="11">
    <location>
        <begin position="364"/>
        <end position="384"/>
    </location>
</feature>
<feature type="transmembrane region" description="Helical" evidence="11">
    <location>
        <begin position="919"/>
        <end position="938"/>
    </location>
</feature>
<keyword evidence="3 11" id="KW-0813">Transport</keyword>
<keyword evidence="4" id="KW-1003">Cell membrane</keyword>
<evidence type="ECO:0000313" key="15">
    <source>
        <dbReference type="Proteomes" id="UP001159427"/>
    </source>
</evidence>
<dbReference type="PANTHER" id="PTHR18945">
    <property type="entry name" value="NEUROTRANSMITTER GATED ION CHANNEL"/>
    <property type="match status" value="1"/>
</dbReference>
<feature type="domain" description="Neurotransmitter-gated ion-channel transmembrane" evidence="13">
    <location>
        <begin position="339"/>
        <end position="551"/>
    </location>
</feature>
<accession>A0ABN8M7Y9</accession>
<keyword evidence="5 11" id="KW-0812">Transmembrane</keyword>
<comment type="caution">
    <text evidence="14">The sequence shown here is derived from an EMBL/GenBank/DDBJ whole genome shotgun (WGS) entry which is preliminary data.</text>
</comment>
<dbReference type="Gene3D" id="2.70.170.10">
    <property type="entry name" value="Neurotransmitter-gated ion-channel ligand-binding domain"/>
    <property type="match status" value="2"/>
</dbReference>
<keyword evidence="9 11" id="KW-0472">Membrane</keyword>
<evidence type="ECO:0000256" key="4">
    <source>
        <dbReference type="ARBA" id="ARBA00022475"/>
    </source>
</evidence>
<evidence type="ECO:0000256" key="2">
    <source>
        <dbReference type="ARBA" id="ARBA00004236"/>
    </source>
</evidence>
<evidence type="ECO:0000313" key="14">
    <source>
        <dbReference type="EMBL" id="CAH3025689.1"/>
    </source>
</evidence>
<dbReference type="Gene3D" id="1.20.58.390">
    <property type="entry name" value="Neurotransmitter-gated ion-channel transmembrane domain"/>
    <property type="match status" value="2"/>
</dbReference>
<comment type="subcellular location">
    <subcellularLocation>
        <location evidence="2">Cell membrane</location>
    </subcellularLocation>
    <subcellularLocation>
        <location evidence="1">Membrane</location>
        <topology evidence="1">Multi-pass membrane protein</topology>
    </subcellularLocation>
</comment>
<dbReference type="PRINTS" id="PR00253">
    <property type="entry name" value="GABAARECEPTR"/>
</dbReference>
<dbReference type="SUPFAM" id="SSF90112">
    <property type="entry name" value="Neurotransmitter-gated ion-channel transmembrane pore"/>
    <property type="match status" value="2"/>
</dbReference>
<feature type="non-terminal residue" evidence="14">
    <location>
        <position position="1"/>
    </location>
</feature>
<proteinExistence type="inferred from homology"/>
<dbReference type="CDD" id="cd18990">
    <property type="entry name" value="LGIC_ECD_GABAAR"/>
    <property type="match status" value="1"/>
</dbReference>
<feature type="domain" description="Neurotransmitter-gated ion-channel transmembrane" evidence="13">
    <location>
        <begin position="892"/>
        <end position="979"/>
    </location>
</feature>
<evidence type="ECO:0000256" key="1">
    <source>
        <dbReference type="ARBA" id="ARBA00004141"/>
    </source>
</evidence>
<evidence type="ECO:0000259" key="12">
    <source>
        <dbReference type="Pfam" id="PF02931"/>
    </source>
</evidence>
<keyword evidence="10 11" id="KW-0407">Ion channel</keyword>
<keyword evidence="7 11" id="KW-1133">Transmembrane helix</keyword>
<dbReference type="InterPro" id="IPR006028">
    <property type="entry name" value="GABAA/Glycine_rcpt"/>
</dbReference>
<feature type="transmembrane region" description="Helical" evidence="11">
    <location>
        <begin position="885"/>
        <end position="907"/>
    </location>
</feature>
<evidence type="ECO:0000256" key="8">
    <source>
        <dbReference type="ARBA" id="ARBA00023065"/>
    </source>
</evidence>
<dbReference type="InterPro" id="IPR036719">
    <property type="entry name" value="Neuro-gated_channel_TM_sf"/>
</dbReference>
<evidence type="ECO:0000256" key="11">
    <source>
        <dbReference type="RuleBase" id="RU000687"/>
    </source>
</evidence>
<evidence type="ECO:0000256" key="10">
    <source>
        <dbReference type="ARBA" id="ARBA00023303"/>
    </source>
</evidence>
<feature type="transmembrane region" description="Helical" evidence="11">
    <location>
        <begin position="950"/>
        <end position="972"/>
    </location>
</feature>